<organism evidence="6 7">
    <name type="scientific">Anisodus acutangulus</name>
    <dbReference type="NCBI Taxonomy" id="402998"/>
    <lineage>
        <taxon>Eukaryota</taxon>
        <taxon>Viridiplantae</taxon>
        <taxon>Streptophyta</taxon>
        <taxon>Embryophyta</taxon>
        <taxon>Tracheophyta</taxon>
        <taxon>Spermatophyta</taxon>
        <taxon>Magnoliopsida</taxon>
        <taxon>eudicotyledons</taxon>
        <taxon>Gunneridae</taxon>
        <taxon>Pentapetalae</taxon>
        <taxon>asterids</taxon>
        <taxon>lamiids</taxon>
        <taxon>Solanales</taxon>
        <taxon>Solanaceae</taxon>
        <taxon>Solanoideae</taxon>
        <taxon>Hyoscyameae</taxon>
        <taxon>Anisodus</taxon>
    </lineage>
</organism>
<keyword evidence="5" id="KW-0547">Nucleotide-binding</keyword>
<dbReference type="PANTHER" id="PTHR19338">
    <property type="entry name" value="TRANSLOCASE OF INNER MITOCHONDRIAL MEMBRANE 13 HOMOLOG"/>
    <property type="match status" value="1"/>
</dbReference>
<protein>
    <submittedName>
        <fullName evidence="6">Uncharacterized protein</fullName>
    </submittedName>
</protein>
<gene>
    <name evidence="6" type="ORF">K7X08_027359</name>
</gene>
<name>A0A9Q1MK30_9SOLA</name>
<dbReference type="Proteomes" id="UP001152561">
    <property type="component" value="Unassembled WGS sequence"/>
</dbReference>
<dbReference type="OrthoDB" id="1306060at2759"/>
<dbReference type="PANTHER" id="PTHR19338:SF73">
    <property type="entry name" value="DISEASE RESISTANCE PROTEIN RGA2-LIKE"/>
    <property type="match status" value="1"/>
</dbReference>
<evidence type="ECO:0000313" key="6">
    <source>
        <dbReference type="EMBL" id="KAJ8561169.1"/>
    </source>
</evidence>
<evidence type="ECO:0000313" key="7">
    <source>
        <dbReference type="Proteomes" id="UP001152561"/>
    </source>
</evidence>
<comment type="similarity">
    <text evidence="1">Belongs to the disease resistance NB-LRR family.</text>
</comment>
<dbReference type="GO" id="GO:0006952">
    <property type="term" value="P:defense response"/>
    <property type="evidence" value="ECO:0007669"/>
    <property type="project" value="UniProtKB-KW"/>
</dbReference>
<dbReference type="CDD" id="cd14798">
    <property type="entry name" value="RX-CC_like"/>
    <property type="match status" value="1"/>
</dbReference>
<keyword evidence="5" id="KW-0067">ATP-binding</keyword>
<reference evidence="7" key="1">
    <citation type="journal article" date="2023" name="Proc. Natl. Acad. Sci. U.S.A.">
        <title>Genomic and structural basis for evolution of tropane alkaloid biosynthesis.</title>
        <authorList>
            <person name="Wanga Y.-J."/>
            <person name="Taina T."/>
            <person name="Yua J.-Y."/>
            <person name="Lia J."/>
            <person name="Xua B."/>
            <person name="Chenc J."/>
            <person name="D'Auriad J.C."/>
            <person name="Huanga J.-P."/>
            <person name="Huanga S.-X."/>
        </authorList>
    </citation>
    <scope>NUCLEOTIDE SEQUENCE [LARGE SCALE GENOMIC DNA]</scope>
    <source>
        <strain evidence="7">cv. KIB-2019</strain>
    </source>
</reference>
<accession>A0A9Q1MK30</accession>
<dbReference type="GO" id="GO:0005524">
    <property type="term" value="F:ATP binding"/>
    <property type="evidence" value="ECO:0007669"/>
    <property type="project" value="UniProtKB-KW"/>
</dbReference>
<keyword evidence="3" id="KW-0677">Repeat</keyword>
<evidence type="ECO:0000256" key="4">
    <source>
        <dbReference type="ARBA" id="ARBA00022821"/>
    </source>
</evidence>
<dbReference type="EMBL" id="JAJAGQ010000006">
    <property type="protein sequence ID" value="KAJ8561169.1"/>
    <property type="molecule type" value="Genomic_DNA"/>
</dbReference>
<comment type="caution">
    <text evidence="6">The sequence shown here is derived from an EMBL/GenBank/DDBJ whole genome shotgun (WGS) entry which is preliminary data.</text>
</comment>
<evidence type="ECO:0000256" key="2">
    <source>
        <dbReference type="ARBA" id="ARBA00022614"/>
    </source>
</evidence>
<keyword evidence="7" id="KW-1185">Reference proteome</keyword>
<keyword evidence="2" id="KW-0433">Leucine-rich repeat</keyword>
<evidence type="ECO:0000256" key="1">
    <source>
        <dbReference type="ARBA" id="ARBA00008894"/>
    </source>
</evidence>
<evidence type="ECO:0000256" key="5">
    <source>
        <dbReference type="ARBA" id="ARBA00022840"/>
    </source>
</evidence>
<sequence length="246" mass="27902">MAAYAALTSLLGTIHLISQSNLDLQEGHKEHLELLYEKVNSLLEFLDTNSDDEPTKDLQSKVKDLAHEVEDIVESHIQREAHTMLIKMLQRVFHLPTKAHERLLKILRRAIENVVSIKEELIKQRKNNNLQVRNRSLVASSSPRLHVSALENDMVGHKIEQDCMRSQLRGHSSQLEVISIVGMGDMHLHEIPEGFADSMTLQQIELHGCIPSLVTFAELIFSIHCMNCVKSVDENSPIDCDRTFCA</sequence>
<keyword evidence="4" id="KW-0611">Plant defense</keyword>
<dbReference type="InterPro" id="IPR038005">
    <property type="entry name" value="RX-like_CC"/>
</dbReference>
<dbReference type="AlphaFoldDB" id="A0A9Q1MK30"/>
<proteinExistence type="inferred from homology"/>
<dbReference type="Gene3D" id="1.20.5.4130">
    <property type="match status" value="1"/>
</dbReference>
<evidence type="ECO:0000256" key="3">
    <source>
        <dbReference type="ARBA" id="ARBA00022737"/>
    </source>
</evidence>